<dbReference type="KEGG" id="blag:BLTE_21080"/>
<organism evidence="1 2">
    <name type="scientific">Blastochloris tepida</name>
    <dbReference type="NCBI Taxonomy" id="2233851"/>
    <lineage>
        <taxon>Bacteria</taxon>
        <taxon>Pseudomonadati</taxon>
        <taxon>Pseudomonadota</taxon>
        <taxon>Alphaproteobacteria</taxon>
        <taxon>Hyphomicrobiales</taxon>
        <taxon>Blastochloridaceae</taxon>
        <taxon>Blastochloris</taxon>
    </lineage>
</organism>
<evidence type="ECO:0000313" key="2">
    <source>
        <dbReference type="Proteomes" id="UP000266934"/>
    </source>
</evidence>
<dbReference type="Proteomes" id="UP000266934">
    <property type="component" value="Chromosome"/>
</dbReference>
<proteinExistence type="predicted"/>
<dbReference type="EMBL" id="AP018907">
    <property type="protein sequence ID" value="BBF93423.1"/>
    <property type="molecule type" value="Genomic_DNA"/>
</dbReference>
<dbReference type="AlphaFoldDB" id="A0A348G1J0"/>
<keyword evidence="2" id="KW-1185">Reference proteome</keyword>
<dbReference type="RefSeq" id="WP_160140580.1">
    <property type="nucleotide sequence ID" value="NZ_AP018907.1"/>
</dbReference>
<gene>
    <name evidence="1" type="ORF">BLTE_21080</name>
</gene>
<name>A0A348G1J0_9HYPH</name>
<evidence type="ECO:0000313" key="1">
    <source>
        <dbReference type="EMBL" id="BBF93423.1"/>
    </source>
</evidence>
<accession>A0A348G1J0</accession>
<protein>
    <submittedName>
        <fullName evidence="1">Uncharacterized protein</fullName>
    </submittedName>
</protein>
<reference evidence="1 2" key="1">
    <citation type="submission" date="2018-08" db="EMBL/GenBank/DDBJ databases">
        <title>Complete genome sequencing of Blastochloris tepida GI.</title>
        <authorList>
            <person name="Tsukatani Y."/>
            <person name="Mori H."/>
        </authorList>
    </citation>
    <scope>NUCLEOTIDE SEQUENCE [LARGE SCALE GENOMIC DNA]</scope>
    <source>
        <strain evidence="1 2">GI</strain>
    </source>
</reference>
<sequence length="47" mass="4969">MKAALLYSAARLGDAREADIERRAAEVGQRVVESITPEPGVACRVAA</sequence>